<dbReference type="PANTHER" id="PTHR30273:SF2">
    <property type="entry name" value="PROTEIN FECR"/>
    <property type="match status" value="1"/>
</dbReference>
<gene>
    <name evidence="4" type="ORF">OQZ29_19795</name>
</gene>
<keyword evidence="5" id="KW-1185">Reference proteome</keyword>
<feature type="domain" description="FecR protein" evidence="2">
    <location>
        <begin position="174"/>
        <end position="270"/>
    </location>
</feature>
<sequence>MNRIKAEELIKKYKEGNLSADEKLVLEKWYATLEETSNLHLEPGELVKNLDDIWKTIELNTTLADKRPVIKTIWKRVAAIAAILSLVIISVIYFSSRSEKSSGSDYRSIAKTIKPGGNKATLTLSNGEIIILDSASNGKLLEQAGISITKTTDGQIIYTANGNHKPTDKPLINTITTPTGGQYQIQLPDGSKVWLNAQSSLRYPSFFNDKERLVTLTGEAYFEIAKSPKKQNFKVITINQTLEVLGTHFNINAYSNEASVKTTLLEGQVKVSRLLPDKNVEMPVLLKPGQQSSVSAKTLNVENVAPAQFTSWKDGSFAFKDTDLKTVMRTLSRWYNINVSYEGTIPNLEFSGELNRNLNLDQILDVLSFYQVHFKMEGKNLIVAPSNTK</sequence>
<comment type="caution">
    <text evidence="4">The sequence shown here is derived from an EMBL/GenBank/DDBJ whole genome shotgun (WGS) entry which is preliminary data.</text>
</comment>
<feature type="transmembrane region" description="Helical" evidence="1">
    <location>
        <begin position="77"/>
        <end position="95"/>
    </location>
</feature>
<dbReference type="InterPro" id="IPR006860">
    <property type="entry name" value="FecR"/>
</dbReference>
<dbReference type="AlphaFoldDB" id="A0A9X3IBF1"/>
<proteinExistence type="predicted"/>
<dbReference type="Gene3D" id="2.60.120.1440">
    <property type="match status" value="1"/>
</dbReference>
<protein>
    <submittedName>
        <fullName evidence="4">FecR family protein</fullName>
    </submittedName>
</protein>
<feature type="domain" description="Protein FecR C-terminal" evidence="3">
    <location>
        <begin position="317"/>
        <end position="383"/>
    </location>
</feature>
<evidence type="ECO:0000256" key="1">
    <source>
        <dbReference type="SAM" id="Phobius"/>
    </source>
</evidence>
<keyword evidence="1" id="KW-1133">Transmembrane helix</keyword>
<dbReference type="InterPro" id="IPR032508">
    <property type="entry name" value="FecR_C"/>
</dbReference>
<evidence type="ECO:0000259" key="2">
    <source>
        <dbReference type="Pfam" id="PF04773"/>
    </source>
</evidence>
<dbReference type="EMBL" id="JAPJUH010000006">
    <property type="protein sequence ID" value="MCX3267014.1"/>
    <property type="molecule type" value="Genomic_DNA"/>
</dbReference>
<evidence type="ECO:0000313" key="5">
    <source>
        <dbReference type="Proteomes" id="UP001142592"/>
    </source>
</evidence>
<dbReference type="Proteomes" id="UP001142592">
    <property type="component" value="Unassembled WGS sequence"/>
</dbReference>
<accession>A0A9X3IBF1</accession>
<dbReference type="Gene3D" id="3.55.50.30">
    <property type="match status" value="1"/>
</dbReference>
<dbReference type="Pfam" id="PF16344">
    <property type="entry name" value="FecR_C"/>
    <property type="match status" value="1"/>
</dbReference>
<dbReference type="RefSeq" id="WP_010601020.1">
    <property type="nucleotide sequence ID" value="NZ_JAPJUH010000006.1"/>
</dbReference>
<evidence type="ECO:0000313" key="4">
    <source>
        <dbReference type="EMBL" id="MCX3267014.1"/>
    </source>
</evidence>
<dbReference type="InterPro" id="IPR012373">
    <property type="entry name" value="Ferrdict_sens_TM"/>
</dbReference>
<dbReference type="Pfam" id="PF04773">
    <property type="entry name" value="FecR"/>
    <property type="match status" value="1"/>
</dbReference>
<dbReference type="PANTHER" id="PTHR30273">
    <property type="entry name" value="PERIPLASMIC SIGNAL SENSOR AND SIGMA FACTOR ACTIVATOR FECR-RELATED"/>
    <property type="match status" value="1"/>
</dbReference>
<organism evidence="4 5">
    <name type="scientific">Pedobacter agri</name>
    <dbReference type="NCBI Taxonomy" id="454586"/>
    <lineage>
        <taxon>Bacteria</taxon>
        <taxon>Pseudomonadati</taxon>
        <taxon>Bacteroidota</taxon>
        <taxon>Sphingobacteriia</taxon>
        <taxon>Sphingobacteriales</taxon>
        <taxon>Sphingobacteriaceae</taxon>
        <taxon>Pedobacter</taxon>
    </lineage>
</organism>
<keyword evidence="1" id="KW-0812">Transmembrane</keyword>
<reference evidence="4" key="1">
    <citation type="submission" date="2022-11" db="EMBL/GenBank/DDBJ databases">
        <authorList>
            <person name="Graham C."/>
            <person name="Newman J.D."/>
        </authorList>
    </citation>
    <scope>NUCLEOTIDE SEQUENCE</scope>
    <source>
        <strain evidence="4">DSM 19486</strain>
    </source>
</reference>
<dbReference type="GO" id="GO:0016989">
    <property type="term" value="F:sigma factor antagonist activity"/>
    <property type="evidence" value="ECO:0007669"/>
    <property type="project" value="TreeGrafter"/>
</dbReference>
<name>A0A9X3IBF1_9SPHI</name>
<evidence type="ECO:0000259" key="3">
    <source>
        <dbReference type="Pfam" id="PF16344"/>
    </source>
</evidence>
<keyword evidence="1" id="KW-0472">Membrane</keyword>